<feature type="region of interest" description="Disordered" evidence="4">
    <location>
        <begin position="206"/>
        <end position="226"/>
    </location>
</feature>
<reference evidence="5" key="1">
    <citation type="journal article" date="2025" name="Foods">
        <title>Unveiling the Microbial Signatures of Arabica Coffee Cherries: Insights into Ripeness Specific Diversity, Functional Traits, and Implications for Quality and Safety.</title>
        <authorList>
            <consortium name="RefSeq"/>
            <person name="Tenea G.N."/>
            <person name="Cifuentes V."/>
            <person name="Reyes P."/>
            <person name="Cevallos-Vallejos M."/>
        </authorList>
    </citation>
    <scope>NUCLEOTIDE SEQUENCE [LARGE SCALE GENOMIC DNA]</scope>
</reference>
<dbReference type="Proteomes" id="UP001652660">
    <property type="component" value="Chromosome 1e"/>
</dbReference>
<dbReference type="GO" id="GO:0003700">
    <property type="term" value="F:DNA-binding transcription factor activity"/>
    <property type="evidence" value="ECO:0007669"/>
    <property type="project" value="InterPro"/>
</dbReference>
<name>A0A6P6S9D5_COFAR</name>
<dbReference type="InterPro" id="IPR046955">
    <property type="entry name" value="PHR1-like"/>
</dbReference>
<feature type="compositionally biased region" description="Polar residues" evidence="4">
    <location>
        <begin position="156"/>
        <end position="166"/>
    </location>
</feature>
<organism evidence="5 6">
    <name type="scientific">Coffea arabica</name>
    <name type="common">Arabian coffee</name>
    <dbReference type="NCBI Taxonomy" id="13443"/>
    <lineage>
        <taxon>Eukaryota</taxon>
        <taxon>Viridiplantae</taxon>
        <taxon>Streptophyta</taxon>
        <taxon>Embryophyta</taxon>
        <taxon>Tracheophyta</taxon>
        <taxon>Spermatophyta</taxon>
        <taxon>Magnoliopsida</taxon>
        <taxon>eudicotyledons</taxon>
        <taxon>Gunneridae</taxon>
        <taxon>Pentapetalae</taxon>
        <taxon>asterids</taxon>
        <taxon>lamiids</taxon>
        <taxon>Gentianales</taxon>
        <taxon>Rubiaceae</taxon>
        <taxon>Ixoroideae</taxon>
        <taxon>Gardenieae complex</taxon>
        <taxon>Bertiereae - Coffeeae clade</taxon>
        <taxon>Coffeeae</taxon>
        <taxon>Coffea</taxon>
    </lineage>
</organism>
<dbReference type="PANTHER" id="PTHR31499">
    <property type="entry name" value="MYB FAMILY TRANSCRIPTION FACTOR PHL11"/>
    <property type="match status" value="1"/>
</dbReference>
<dbReference type="SUPFAM" id="SSF46689">
    <property type="entry name" value="Homeodomain-like"/>
    <property type="match status" value="1"/>
</dbReference>
<feature type="region of interest" description="Disordered" evidence="4">
    <location>
        <begin position="1"/>
        <end position="23"/>
    </location>
</feature>
<feature type="compositionally biased region" description="Basic and acidic residues" evidence="4">
    <location>
        <begin position="1"/>
        <end position="15"/>
    </location>
</feature>
<dbReference type="InterPro" id="IPR009057">
    <property type="entry name" value="Homeodomain-like_sf"/>
</dbReference>
<sequence length="226" mass="25619">MAAKGNDTKKLHTSDRQLQVAENTRKPRIRWTAGLHNCFVKAVDRLGGPFEATPKEIMMQMDIPEVAASHIKSHLQKYRLRMGCNIGTAADSTVARKAATNTMIEADDSISPAGWHTNEAIQMMQAQRAKFEGKRKICKEEKNLDNVEQHQVQCTGDKNFHTSTGHQRGKGKKRAEDEDVFHLERQNGQEKQSDHHHQRPLFNLNAPALDEHEPGRDCEISFHQPL</sequence>
<dbReference type="PANTHER" id="PTHR31499:SF67">
    <property type="entry name" value="TRANSCRIPTION FACTOR KAN3-RELATED"/>
    <property type="match status" value="1"/>
</dbReference>
<gene>
    <name evidence="6" type="primary">LOC113689100</name>
</gene>
<dbReference type="OrthoDB" id="515430at2759"/>
<evidence type="ECO:0000313" key="6">
    <source>
        <dbReference type="RefSeq" id="XP_027062735.1"/>
    </source>
</evidence>
<dbReference type="InterPro" id="IPR006447">
    <property type="entry name" value="Myb_dom_plants"/>
</dbReference>
<dbReference type="AlphaFoldDB" id="A0A6P6S9D5"/>
<proteinExistence type="predicted"/>
<protein>
    <submittedName>
        <fullName evidence="6">Probable transcription factor KAN4</fullName>
    </submittedName>
</protein>
<evidence type="ECO:0000256" key="1">
    <source>
        <dbReference type="ARBA" id="ARBA00023015"/>
    </source>
</evidence>
<evidence type="ECO:0000256" key="3">
    <source>
        <dbReference type="ARBA" id="ARBA00023242"/>
    </source>
</evidence>
<dbReference type="Gene3D" id="1.10.10.60">
    <property type="entry name" value="Homeodomain-like"/>
    <property type="match status" value="1"/>
</dbReference>
<keyword evidence="5" id="KW-1185">Reference proteome</keyword>
<accession>A0A6P6S9D5</accession>
<evidence type="ECO:0000256" key="2">
    <source>
        <dbReference type="ARBA" id="ARBA00023163"/>
    </source>
</evidence>
<keyword evidence="2" id="KW-0804">Transcription</keyword>
<feature type="region of interest" description="Disordered" evidence="4">
    <location>
        <begin position="156"/>
        <end position="176"/>
    </location>
</feature>
<keyword evidence="3" id="KW-0539">Nucleus</keyword>
<evidence type="ECO:0000313" key="5">
    <source>
        <dbReference type="Proteomes" id="UP001652660"/>
    </source>
</evidence>
<dbReference type="GeneID" id="113689100"/>
<dbReference type="RefSeq" id="XP_027062735.1">
    <property type="nucleotide sequence ID" value="XM_027206934.2"/>
</dbReference>
<keyword evidence="1" id="KW-0805">Transcription regulation</keyword>
<reference evidence="6" key="2">
    <citation type="submission" date="2025-08" db="UniProtKB">
        <authorList>
            <consortium name="RefSeq"/>
        </authorList>
    </citation>
    <scope>IDENTIFICATION</scope>
    <source>
        <tissue evidence="6">Leaves</tissue>
    </source>
</reference>
<dbReference type="NCBIfam" id="TIGR01557">
    <property type="entry name" value="myb_SHAQKYF"/>
    <property type="match status" value="1"/>
</dbReference>
<feature type="compositionally biased region" description="Basic and acidic residues" evidence="4">
    <location>
        <begin position="209"/>
        <end position="220"/>
    </location>
</feature>
<dbReference type="GO" id="GO:0003677">
    <property type="term" value="F:DNA binding"/>
    <property type="evidence" value="ECO:0007669"/>
    <property type="project" value="InterPro"/>
</dbReference>
<evidence type="ECO:0000256" key="4">
    <source>
        <dbReference type="SAM" id="MobiDB-lite"/>
    </source>
</evidence>